<dbReference type="GO" id="GO:0000329">
    <property type="term" value="C:fungal-type vacuole membrane"/>
    <property type="evidence" value="ECO:0007669"/>
    <property type="project" value="TreeGrafter"/>
</dbReference>
<dbReference type="AlphaFoldDB" id="A0A8H8RZC8"/>
<dbReference type="EMBL" id="QGMI01000276">
    <property type="protein sequence ID" value="TVY43530.1"/>
    <property type="molecule type" value="Genomic_DNA"/>
</dbReference>
<dbReference type="PRINTS" id="PR01546">
    <property type="entry name" value="YEAST73DUF"/>
</dbReference>
<dbReference type="GO" id="GO:0016192">
    <property type="term" value="P:vesicle-mediated transport"/>
    <property type="evidence" value="ECO:0007669"/>
    <property type="project" value="InterPro"/>
</dbReference>
<dbReference type="GO" id="GO:0006623">
    <property type="term" value="P:protein targeting to vacuole"/>
    <property type="evidence" value="ECO:0007669"/>
    <property type="project" value="UniProtKB-UniRule"/>
</dbReference>
<evidence type="ECO:0000259" key="8">
    <source>
        <dbReference type="Pfam" id="PF19038"/>
    </source>
</evidence>
<feature type="compositionally biased region" description="Basic and acidic residues" evidence="5">
    <location>
        <begin position="53"/>
        <end position="66"/>
    </location>
</feature>
<comment type="function">
    <text evidence="4">Required for multiple vacuole delivery pathways including the cytoplasm to vacuole transport (Cvt), autophagy, pexophagy and endocytosis.</text>
</comment>
<evidence type="ECO:0000259" key="7">
    <source>
        <dbReference type="Pfam" id="PF19037"/>
    </source>
</evidence>
<sequence length="722" mass="79069">MQCVASLRTVGLLLRFAKPSSNPPVDDIIQKGRISSTSEFFSFPCWDFMGHSSDQRESPSHDRLHAPIDTAPTATAAEEDGITTTMTQDGENEAPKHRMHAGSDESTATITPRKVDGKNHEGPEQRPPLPPRPSLLGDRPSTPLSPSKRPALQSKPTTAVSSVDIQTLSFPDGSRGTFAAPGSRSVSEGRGISGGTSTPSSRKVSQNGTEFDDSTSLMSYAPTLRANGDLASLLDEGLNSQSPAWKLLSSQADNVNPFETIYDEDNALFNFDHEFDEVEAVDSKGGNEEQVLLQWKAKLKHYLILSSAGKPIYSRHGDQNLINGYIGIIQTIISFFQDGKDPLMGFTAGDTRFVVAIEGPLYFVAISKLGESDSQLRAQLEALYMQILSTLTLPTLTQLFTNRPNTDLRRPLEGTETLLSSLADTFTKGSPSALLSALECLKIRKSQRYTINNTLLKARTEKLLYGLVVAGGRLVSVIRPKRHSLHPSDLSLIFNMLFEAGSVKAGGGENWIPVCLPGFNKTGYLYMYVSFINAHDGEESSSNERPSTAGSSPDDEIAILLISADKESFYELKQMRDDVVAQLENNGSMDIIRGAVRQGRPSTVDIVPGTQLRHFLYKSRANVQFMMPSFSPDFSSLLARRKLMSLYHNLHASTHAKHSHVKVLHCVGRDSISLAWTTPLFEFYCVAGPNASRAGLAQGANRVIQWVKREEERVFIIGGAVF</sequence>
<keyword evidence="4" id="KW-0072">Autophagy</keyword>
<comment type="caution">
    <text evidence="9">The sequence shown here is derived from an EMBL/GenBank/DDBJ whole genome shotgun (WGS) entry which is preliminary data.</text>
</comment>
<evidence type="ECO:0000256" key="4">
    <source>
        <dbReference type="RuleBase" id="RU367048"/>
    </source>
</evidence>
<feature type="compositionally biased region" description="Basic and acidic residues" evidence="5">
    <location>
        <begin position="113"/>
        <end position="124"/>
    </location>
</feature>
<proteinExistence type="inferred from homology"/>
<feature type="domain" description="FUZ/MON1/HPS1 second Longin" evidence="7">
    <location>
        <begin position="462"/>
        <end position="580"/>
    </location>
</feature>
<keyword evidence="4" id="KW-0967">Endosome</keyword>
<feature type="compositionally biased region" description="Polar residues" evidence="5">
    <location>
        <begin position="154"/>
        <end position="169"/>
    </location>
</feature>
<dbReference type="Proteomes" id="UP000443090">
    <property type="component" value="Unassembled WGS sequence"/>
</dbReference>
<dbReference type="InterPro" id="IPR004353">
    <property type="entry name" value="Mon1"/>
</dbReference>
<dbReference type="InterPro" id="IPR043970">
    <property type="entry name" value="FUZ/MON1/HPS1_longin_3"/>
</dbReference>
<evidence type="ECO:0000256" key="3">
    <source>
        <dbReference type="ARBA" id="ARBA00043892"/>
    </source>
</evidence>
<evidence type="ECO:0000313" key="10">
    <source>
        <dbReference type="Proteomes" id="UP000443090"/>
    </source>
</evidence>
<dbReference type="GO" id="GO:0032585">
    <property type="term" value="C:multivesicular body membrane"/>
    <property type="evidence" value="ECO:0007669"/>
    <property type="project" value="UniProtKB-SubCell"/>
</dbReference>
<evidence type="ECO:0000256" key="2">
    <source>
        <dbReference type="ARBA" id="ARBA00018132"/>
    </source>
</evidence>
<reference evidence="9 10" key="1">
    <citation type="submission" date="2018-05" db="EMBL/GenBank/DDBJ databases">
        <title>Genome sequencing and assembly of the regulated plant pathogen Lachnellula willkommii and related sister species for the development of diagnostic species identification markers.</title>
        <authorList>
            <person name="Giroux E."/>
            <person name="Bilodeau G."/>
        </authorList>
    </citation>
    <scope>NUCLEOTIDE SEQUENCE [LARGE SCALE GENOMIC DNA]</scope>
    <source>
        <strain evidence="9 10">CBS 160.35</strain>
    </source>
</reference>
<dbReference type="PANTHER" id="PTHR13027:SF7">
    <property type="entry name" value="VACUOLAR FUSION PROTEIN MON1 HOMOLOG"/>
    <property type="match status" value="1"/>
</dbReference>
<feature type="region of interest" description="Disordered" evidence="5">
    <location>
        <begin position="52"/>
        <end position="215"/>
    </location>
</feature>
<feature type="domain" description="FUZ/MON1/HPS1 third Longin" evidence="8">
    <location>
        <begin position="611"/>
        <end position="711"/>
    </location>
</feature>
<dbReference type="Pfam" id="PF19036">
    <property type="entry name" value="Fuz_longin_1"/>
    <property type="match status" value="1"/>
</dbReference>
<feature type="domain" description="FUZ/MON1/HPS1 first Longin" evidence="6">
    <location>
        <begin position="300"/>
        <end position="422"/>
    </location>
</feature>
<gene>
    <name evidence="9" type="primary">MON1</name>
    <name evidence="9" type="ORF">LOCC1_G003249</name>
</gene>
<keyword evidence="10" id="KW-1185">Reference proteome</keyword>
<keyword evidence="4" id="KW-0926">Vacuole</keyword>
<comment type="subcellular location">
    <subcellularLocation>
        <location evidence="4">Endosome</location>
        <location evidence="4">Multivesicular body membrane</location>
        <topology evidence="4">Peripheral membrane protein</topology>
    </subcellularLocation>
    <subcellularLocation>
        <location evidence="1 4">Prevacuolar compartment membrane</location>
        <topology evidence="1 4">Peripheral membrane protein</topology>
    </subcellularLocation>
    <subcellularLocation>
        <location evidence="4">Vacuole membrane</location>
        <topology evidence="4">Peripheral membrane protein</topology>
    </subcellularLocation>
</comment>
<comment type="function">
    <text evidence="3">In complex with CCZ1, is required for multiple vacuole delivery pathways including the cytoplasm to vacuole transport (Cvt), autophagy, pexophagy and endocytosis. The MON1-CCZ1 complex acts at the fusion of vesicles with the vacuole, through its regulation of the SNARE complex during the coordinated priming and docking stages of fusion, and particularly at the stage of tethering/docking.</text>
</comment>
<keyword evidence="4" id="KW-0813">Transport</keyword>
<accession>A0A8H8RZC8</accession>
<dbReference type="GO" id="GO:0035658">
    <property type="term" value="C:Mon1-Ccz1 complex"/>
    <property type="evidence" value="ECO:0007669"/>
    <property type="project" value="TreeGrafter"/>
</dbReference>
<keyword evidence="4" id="KW-0472">Membrane</keyword>
<dbReference type="OrthoDB" id="272411at2759"/>
<evidence type="ECO:0000256" key="1">
    <source>
        <dbReference type="ARBA" id="ARBA00004380"/>
    </source>
</evidence>
<dbReference type="InterPro" id="IPR043972">
    <property type="entry name" value="FUZ/MON1/HPS1_longin_1"/>
</dbReference>
<evidence type="ECO:0000256" key="5">
    <source>
        <dbReference type="SAM" id="MobiDB-lite"/>
    </source>
</evidence>
<comment type="similarity">
    <text evidence="4">Belongs to the MON1/SAND family.</text>
</comment>
<dbReference type="PANTHER" id="PTHR13027">
    <property type="entry name" value="SAND PROTEIN-RELATED"/>
    <property type="match status" value="1"/>
</dbReference>
<feature type="compositionally biased region" description="Polar residues" evidence="5">
    <location>
        <begin position="195"/>
        <end position="215"/>
    </location>
</feature>
<evidence type="ECO:0000313" key="9">
    <source>
        <dbReference type="EMBL" id="TVY43530.1"/>
    </source>
</evidence>
<dbReference type="Pfam" id="PF19037">
    <property type="entry name" value="Fuz_longin_2"/>
    <property type="match status" value="1"/>
</dbReference>
<dbReference type="Pfam" id="PF19038">
    <property type="entry name" value="Fuz_longin_3"/>
    <property type="match status" value="1"/>
</dbReference>
<dbReference type="GO" id="GO:0006914">
    <property type="term" value="P:autophagy"/>
    <property type="evidence" value="ECO:0007669"/>
    <property type="project" value="UniProtKB-UniRule"/>
</dbReference>
<name>A0A8H8RZC8_9HELO</name>
<protein>
    <recommendedName>
        <fullName evidence="2 4">Vacuolar fusion protein MON1</fullName>
    </recommendedName>
</protein>
<organism evidence="9 10">
    <name type="scientific">Lachnellula occidentalis</name>
    <dbReference type="NCBI Taxonomy" id="215460"/>
    <lineage>
        <taxon>Eukaryota</taxon>
        <taxon>Fungi</taxon>
        <taxon>Dikarya</taxon>
        <taxon>Ascomycota</taxon>
        <taxon>Pezizomycotina</taxon>
        <taxon>Leotiomycetes</taxon>
        <taxon>Helotiales</taxon>
        <taxon>Lachnaceae</taxon>
        <taxon>Lachnellula</taxon>
    </lineage>
</organism>
<dbReference type="InterPro" id="IPR043971">
    <property type="entry name" value="FUZ/MON1/HPS1_longin_2"/>
</dbReference>
<evidence type="ECO:0000259" key="6">
    <source>
        <dbReference type="Pfam" id="PF19036"/>
    </source>
</evidence>
<feature type="compositionally biased region" description="Low complexity" evidence="5">
    <location>
        <begin position="67"/>
        <end position="76"/>
    </location>
</feature>
<keyword evidence="4" id="KW-0653">Protein transport</keyword>